<dbReference type="Proteomes" id="UP000007431">
    <property type="component" value="Unassembled WGS sequence"/>
</dbReference>
<reference evidence="2 3" key="1">
    <citation type="journal article" date="2010" name="Nat. Biotechnol.">
        <title>Genome sequence of the model mushroom Schizophyllum commune.</title>
        <authorList>
            <person name="Ohm R.A."/>
            <person name="de Jong J.F."/>
            <person name="Lugones L.G."/>
            <person name="Aerts A."/>
            <person name="Kothe E."/>
            <person name="Stajich J.E."/>
            <person name="de Vries R.P."/>
            <person name="Record E."/>
            <person name="Levasseur A."/>
            <person name="Baker S.E."/>
            <person name="Bartholomew K.A."/>
            <person name="Coutinho P.M."/>
            <person name="Erdmann S."/>
            <person name="Fowler T.J."/>
            <person name="Gathman A.C."/>
            <person name="Lombard V."/>
            <person name="Henrissat B."/>
            <person name="Knabe N."/>
            <person name="Kuees U."/>
            <person name="Lilly W.W."/>
            <person name="Lindquist E."/>
            <person name="Lucas S."/>
            <person name="Magnuson J.K."/>
            <person name="Piumi F."/>
            <person name="Raudaskoski M."/>
            <person name="Salamov A."/>
            <person name="Schmutz J."/>
            <person name="Schwarze F.W.M.R."/>
            <person name="vanKuyk P.A."/>
            <person name="Horton J.S."/>
            <person name="Grigoriev I.V."/>
            <person name="Woesten H.A.B."/>
        </authorList>
    </citation>
    <scope>NUCLEOTIDE SEQUENCE [LARGE SCALE GENOMIC DNA]</scope>
    <source>
        <strain evidence="3">H4-8 / FGSC 9210</strain>
    </source>
</reference>
<accession>D8QDG2</accession>
<keyword evidence="3" id="KW-1185">Reference proteome</keyword>
<name>D8QDG2_SCHCM</name>
<dbReference type="RefSeq" id="XP_003028886.1">
    <property type="nucleotide sequence ID" value="XM_003028840.1"/>
</dbReference>
<proteinExistence type="predicted"/>
<feature type="compositionally biased region" description="Basic and acidic residues" evidence="1">
    <location>
        <begin position="418"/>
        <end position="434"/>
    </location>
</feature>
<dbReference type="VEuPathDB" id="FungiDB:SCHCODRAFT_02637537"/>
<dbReference type="GeneID" id="9590913"/>
<organism evidence="3">
    <name type="scientific">Schizophyllum commune (strain H4-8 / FGSC 9210)</name>
    <name type="common">Split gill fungus</name>
    <dbReference type="NCBI Taxonomy" id="578458"/>
    <lineage>
        <taxon>Eukaryota</taxon>
        <taxon>Fungi</taxon>
        <taxon>Dikarya</taxon>
        <taxon>Basidiomycota</taxon>
        <taxon>Agaricomycotina</taxon>
        <taxon>Agaricomycetes</taxon>
        <taxon>Agaricomycetidae</taxon>
        <taxon>Agaricales</taxon>
        <taxon>Schizophyllaceae</taxon>
        <taxon>Schizophyllum</taxon>
    </lineage>
</organism>
<evidence type="ECO:0000313" key="2">
    <source>
        <dbReference type="EMBL" id="EFI93983.1"/>
    </source>
</evidence>
<evidence type="ECO:0000313" key="3">
    <source>
        <dbReference type="Proteomes" id="UP000007431"/>
    </source>
</evidence>
<gene>
    <name evidence="2" type="ORF">SCHCODRAFT_236930</name>
</gene>
<feature type="region of interest" description="Disordered" evidence="1">
    <location>
        <begin position="418"/>
        <end position="447"/>
    </location>
</feature>
<dbReference type="EMBL" id="GL377310">
    <property type="protein sequence ID" value="EFI93983.1"/>
    <property type="molecule type" value="Genomic_DNA"/>
</dbReference>
<dbReference type="OrthoDB" id="3069700at2759"/>
<dbReference type="HOGENOM" id="CLU_042440_0_0_1"/>
<dbReference type="AlphaFoldDB" id="D8QDG2"/>
<dbReference type="eggNOG" id="ENOG502RMYG">
    <property type="taxonomic scope" value="Eukaryota"/>
</dbReference>
<protein>
    <recommendedName>
        <fullName evidence="4">F-box domain-containing protein</fullName>
    </recommendedName>
</protein>
<evidence type="ECO:0008006" key="4">
    <source>
        <dbReference type="Google" id="ProtNLM"/>
    </source>
</evidence>
<evidence type="ECO:0000256" key="1">
    <source>
        <dbReference type="SAM" id="MobiDB-lite"/>
    </source>
</evidence>
<dbReference type="InParanoid" id="D8QDG2"/>
<sequence>MSSPPALPNLAHPHHRSLMDRVPTEVLEDILLRACADIPLTLPPSDCHGSAYPAPPFAALALSWVCRRWKAITLAKEEFWTPPVIEIVLSAYESKYRDPMADPEQDIWDGEAKVRERLDKHARSVAKAVAVLRCYLERSKSTPLPYVKLCCPMNDEARSTWETSVGDIVRVLAPTLPRWKRCLLPPVLANNLAALAQGAQPLLIERVEIGYTMHEFLHVYCDVFAHAPRLRSYEGPIDPGVVLPWAQLTDLTVTTFARISDVLVVMRRCLSLVALSVCACEDERFMPPVRLDVPLPHLRVLRAYITKGPVLSRIFSCITAPELQELEVVGKGATAPFAHLHDAAGSVNMHWPKDAFAEMLRRSESQAMIGSKQYTIRILRLKHLYLPKSHIPALLEQLPHLHELVLWKTCYLEIRASEKSRRGSGESHRSEKREKNHHVLALDNTTS</sequence>
<dbReference type="KEGG" id="scm:SCHCO_02637537"/>